<reference evidence="3" key="1">
    <citation type="submission" date="2017-06" db="EMBL/GenBank/DDBJ databases">
        <title>Genome analysis of Fimbriiglobus ruber SP5, the first member of the order Planctomycetales with confirmed chitinolytic capability.</title>
        <authorList>
            <person name="Ravin N.V."/>
            <person name="Rakitin A.L."/>
            <person name="Ivanova A.A."/>
            <person name="Beletsky A.V."/>
            <person name="Kulichevskaya I.S."/>
            <person name="Mardanov A.V."/>
            <person name="Dedysh S.N."/>
        </authorList>
    </citation>
    <scope>NUCLEOTIDE SEQUENCE [LARGE SCALE GENOMIC DNA]</scope>
    <source>
        <strain evidence="3">SP5</strain>
    </source>
</reference>
<organism evidence="2 3">
    <name type="scientific">Fimbriiglobus ruber</name>
    <dbReference type="NCBI Taxonomy" id="1908690"/>
    <lineage>
        <taxon>Bacteria</taxon>
        <taxon>Pseudomonadati</taxon>
        <taxon>Planctomycetota</taxon>
        <taxon>Planctomycetia</taxon>
        <taxon>Gemmatales</taxon>
        <taxon>Gemmataceae</taxon>
        <taxon>Fimbriiglobus</taxon>
    </lineage>
</organism>
<gene>
    <name evidence="2" type="ORF">FRUB_07612</name>
</gene>
<evidence type="ECO:0000313" key="2">
    <source>
        <dbReference type="EMBL" id="OWK38492.1"/>
    </source>
</evidence>
<dbReference type="PANTHER" id="PTHR36440">
    <property type="entry name" value="PUTATIVE (AFU_ORTHOLOGUE AFUA_8G07350)-RELATED"/>
    <property type="match status" value="1"/>
</dbReference>
<dbReference type="InterPro" id="IPR011051">
    <property type="entry name" value="RmlC_Cupin_sf"/>
</dbReference>
<dbReference type="Gene3D" id="2.60.120.10">
    <property type="entry name" value="Jelly Rolls"/>
    <property type="match status" value="1"/>
</dbReference>
<evidence type="ECO:0000259" key="1">
    <source>
        <dbReference type="Pfam" id="PF07883"/>
    </source>
</evidence>
<dbReference type="EMBL" id="NIDE01000014">
    <property type="protein sequence ID" value="OWK38492.1"/>
    <property type="molecule type" value="Genomic_DNA"/>
</dbReference>
<dbReference type="PANTHER" id="PTHR36440:SF1">
    <property type="entry name" value="PUTATIVE (AFU_ORTHOLOGUE AFUA_8G07350)-RELATED"/>
    <property type="match status" value="1"/>
</dbReference>
<feature type="domain" description="Cupin type-2" evidence="1">
    <location>
        <begin position="23"/>
        <end position="89"/>
    </location>
</feature>
<evidence type="ECO:0000313" key="3">
    <source>
        <dbReference type="Proteomes" id="UP000214646"/>
    </source>
</evidence>
<proteinExistence type="predicted"/>
<dbReference type="AlphaFoldDB" id="A0A225DAL0"/>
<name>A0A225DAL0_9BACT</name>
<comment type="caution">
    <text evidence="2">The sequence shown here is derived from an EMBL/GenBank/DDBJ whole genome shotgun (WGS) entry which is preliminary data.</text>
</comment>
<sequence length="164" mass="17862">MWWEITKSTADTGGELFEAVNVLAPNFAGPPLHVHPTAEESYSVVSGTLDVCVGDQWRKLNVGESVTVPAGVPHTLKNTSGAEVRLVNVHKPALGFERFFRRFHALARSGKMKLPPSDLRSAILISMLFSEHPGEIASVKPPRRLMIVLAFVGKLLGYKLPPGP</sequence>
<dbReference type="Pfam" id="PF07883">
    <property type="entry name" value="Cupin_2"/>
    <property type="match status" value="1"/>
</dbReference>
<dbReference type="InterPro" id="IPR013096">
    <property type="entry name" value="Cupin_2"/>
</dbReference>
<accession>A0A225DAL0</accession>
<keyword evidence="3" id="KW-1185">Reference proteome</keyword>
<dbReference type="SUPFAM" id="SSF51182">
    <property type="entry name" value="RmlC-like cupins"/>
    <property type="match status" value="1"/>
</dbReference>
<dbReference type="Proteomes" id="UP000214646">
    <property type="component" value="Unassembled WGS sequence"/>
</dbReference>
<dbReference type="InterPro" id="IPR053146">
    <property type="entry name" value="QDO-like"/>
</dbReference>
<dbReference type="InterPro" id="IPR014710">
    <property type="entry name" value="RmlC-like_jellyroll"/>
</dbReference>
<protein>
    <recommendedName>
        <fullName evidence="1">Cupin type-2 domain-containing protein</fullName>
    </recommendedName>
</protein>